<keyword evidence="3" id="KW-1185">Reference proteome</keyword>
<proteinExistence type="predicted"/>
<accession>A0A225W4H8</accession>
<name>A0A225W4H8_9STRA</name>
<evidence type="ECO:0000313" key="3">
    <source>
        <dbReference type="Proteomes" id="UP000198211"/>
    </source>
</evidence>
<dbReference type="OrthoDB" id="121579at2759"/>
<comment type="caution">
    <text evidence="2">The sequence shown here is derived from an EMBL/GenBank/DDBJ whole genome shotgun (WGS) entry which is preliminary data.</text>
</comment>
<organism evidence="2 3">
    <name type="scientific">Phytophthora megakarya</name>
    <dbReference type="NCBI Taxonomy" id="4795"/>
    <lineage>
        <taxon>Eukaryota</taxon>
        <taxon>Sar</taxon>
        <taxon>Stramenopiles</taxon>
        <taxon>Oomycota</taxon>
        <taxon>Peronosporomycetes</taxon>
        <taxon>Peronosporales</taxon>
        <taxon>Peronosporaceae</taxon>
        <taxon>Phytophthora</taxon>
    </lineage>
</organism>
<protein>
    <submittedName>
        <fullName evidence="2">Polyprotein</fullName>
    </submittedName>
</protein>
<dbReference type="InterPro" id="IPR043502">
    <property type="entry name" value="DNA/RNA_pol_sf"/>
</dbReference>
<dbReference type="Gene3D" id="3.30.70.270">
    <property type="match status" value="1"/>
</dbReference>
<dbReference type="Proteomes" id="UP000198211">
    <property type="component" value="Unassembled WGS sequence"/>
</dbReference>
<reference evidence="3" key="1">
    <citation type="submission" date="2017-03" db="EMBL/GenBank/DDBJ databases">
        <title>Phytopthora megakarya and P. palmivora, two closely related causual agents of cacao black pod achieved similar genome size and gene model numbers by different mechanisms.</title>
        <authorList>
            <person name="Ali S."/>
            <person name="Shao J."/>
            <person name="Larry D.J."/>
            <person name="Kronmiller B."/>
            <person name="Shen D."/>
            <person name="Strem M.D."/>
            <person name="Melnick R.L."/>
            <person name="Guiltinan M.J."/>
            <person name="Tyler B.M."/>
            <person name="Meinhardt L.W."/>
            <person name="Bailey B.A."/>
        </authorList>
    </citation>
    <scope>NUCLEOTIDE SEQUENCE [LARGE SCALE GENOMIC DNA]</scope>
    <source>
        <strain evidence="3">zdho120</strain>
    </source>
</reference>
<dbReference type="InterPro" id="IPR043128">
    <property type="entry name" value="Rev_trsase/Diguanyl_cyclase"/>
</dbReference>
<dbReference type="SUPFAM" id="SSF56672">
    <property type="entry name" value="DNA/RNA polymerases"/>
    <property type="match status" value="1"/>
</dbReference>
<dbReference type="AlphaFoldDB" id="A0A225W4H8"/>
<dbReference type="PANTHER" id="PTHR24559">
    <property type="entry name" value="TRANSPOSON TY3-I GAG-POL POLYPROTEIN"/>
    <property type="match status" value="1"/>
</dbReference>
<feature type="region of interest" description="Disordered" evidence="1">
    <location>
        <begin position="1"/>
        <end position="25"/>
    </location>
</feature>
<gene>
    <name evidence="2" type="ORF">PHMEG_00014365</name>
</gene>
<dbReference type="EMBL" id="NBNE01001837">
    <property type="protein sequence ID" value="OWZ12472.1"/>
    <property type="molecule type" value="Genomic_DNA"/>
</dbReference>
<dbReference type="PANTHER" id="PTHR24559:SF444">
    <property type="entry name" value="REVERSE TRANSCRIPTASE DOMAIN-CONTAINING PROTEIN"/>
    <property type="match status" value="1"/>
</dbReference>
<dbReference type="InterPro" id="IPR053134">
    <property type="entry name" value="RNA-dir_DNA_polymerase"/>
</dbReference>
<evidence type="ECO:0000256" key="1">
    <source>
        <dbReference type="SAM" id="MobiDB-lite"/>
    </source>
</evidence>
<evidence type="ECO:0000313" key="2">
    <source>
        <dbReference type="EMBL" id="OWZ12472.1"/>
    </source>
</evidence>
<sequence length="360" mass="40660">MIVKLADGKPHRMSRRDGEIPDGGRFREEGQTRNVIKTNHAFDWAPARKRDDIRAGATKVTVDQGLSSANKTTVEQGLPHEAVERGLPYGDSTGAVDHNLLHLEDANTLEYVEGAPRRQRTFEVATPPKDARSIIQLPGLSWKHFLRDLKASKFEQICLIIDADSVSPMVNVTSALNDISTRRKSAEPKSARKERFEMQSWEALRESGNPGYETVREFADIFPDKIPAELPADRGVHHEIDLAPNIKYCVTRQWPLPRDHVKAIDDFLENRRQAGHVRKSISLHSSPTFRVKKAIGGWRIVNAFNKLNDANIRAQTPIPRMNMVLASMSGNVIYSAIDLTDGFYQILMRECRSEERPCHI</sequence>
<dbReference type="Gene3D" id="3.10.10.10">
    <property type="entry name" value="HIV Type 1 Reverse Transcriptase, subunit A, domain 1"/>
    <property type="match status" value="1"/>
</dbReference>